<feature type="binding site" evidence="9">
    <location>
        <position position="111"/>
    </location>
    <ligand>
        <name>anthranilate</name>
        <dbReference type="ChEBI" id="CHEBI:16567"/>
        <label>1</label>
    </ligand>
</feature>
<keyword evidence="6 9" id="KW-0057">Aromatic amino acid biosynthesis</keyword>
<dbReference type="InterPro" id="IPR017459">
    <property type="entry name" value="Glycosyl_Trfase_fam3_N_dom"/>
</dbReference>
<feature type="binding site" evidence="9">
    <location>
        <position position="80"/>
    </location>
    <ligand>
        <name>anthranilate</name>
        <dbReference type="ChEBI" id="CHEBI:16567"/>
        <label>1</label>
    </ligand>
</feature>
<dbReference type="STRING" id="1423730.FC75_GL000538"/>
<dbReference type="NCBIfam" id="TIGR01245">
    <property type="entry name" value="trpD"/>
    <property type="match status" value="1"/>
</dbReference>
<dbReference type="HAMAP" id="MF_00211">
    <property type="entry name" value="TrpD"/>
    <property type="match status" value="1"/>
</dbReference>
<comment type="similarity">
    <text evidence="8">In the C-terminal section; belongs to the anthranilate phosphoribosyltransferase family.</text>
</comment>
<feature type="binding site" evidence="9">
    <location>
        <position position="226"/>
    </location>
    <ligand>
        <name>Mg(2+)</name>
        <dbReference type="ChEBI" id="CHEBI:18420"/>
        <label>2</label>
    </ligand>
</feature>
<dbReference type="AlphaFoldDB" id="A0A0R2ER23"/>
<comment type="function">
    <text evidence="9">Catalyzes the transfer of the phosphoribosyl group of 5-phosphorylribose-1-pyrophosphate (PRPP) to anthranilate to yield N-(5'-phosphoribosyl)-anthranilate (PRA).</text>
</comment>
<evidence type="ECO:0000256" key="8">
    <source>
        <dbReference type="ARBA" id="ARBA00061188"/>
    </source>
</evidence>
<evidence type="ECO:0000256" key="2">
    <source>
        <dbReference type="ARBA" id="ARBA00022605"/>
    </source>
</evidence>
<dbReference type="EMBL" id="AYZJ01000084">
    <property type="protein sequence ID" value="KRN18767.1"/>
    <property type="molecule type" value="Genomic_DNA"/>
</dbReference>
<comment type="subunit">
    <text evidence="9">Homodimer.</text>
</comment>
<name>A0A0R2ER23_9LACO</name>
<evidence type="ECO:0000259" key="11">
    <source>
        <dbReference type="Pfam" id="PF02885"/>
    </source>
</evidence>
<dbReference type="FunFam" id="3.40.1030.10:FF:000002">
    <property type="entry name" value="Anthranilate phosphoribosyltransferase"/>
    <property type="match status" value="1"/>
</dbReference>
<evidence type="ECO:0000256" key="1">
    <source>
        <dbReference type="ARBA" id="ARBA00004907"/>
    </source>
</evidence>
<feature type="binding site" evidence="9">
    <location>
        <position position="225"/>
    </location>
    <ligand>
        <name>Mg(2+)</name>
        <dbReference type="ChEBI" id="CHEBI:18420"/>
        <label>2</label>
    </ligand>
</feature>
<dbReference type="PANTHER" id="PTHR43285">
    <property type="entry name" value="ANTHRANILATE PHOSPHORIBOSYLTRANSFERASE"/>
    <property type="match status" value="1"/>
</dbReference>
<evidence type="ECO:0000256" key="3">
    <source>
        <dbReference type="ARBA" id="ARBA00022676"/>
    </source>
</evidence>
<comment type="cofactor">
    <cofactor evidence="9">
        <name>Mg(2+)</name>
        <dbReference type="ChEBI" id="CHEBI:18420"/>
    </cofactor>
    <text evidence="9">Binds 2 magnesium ions per monomer.</text>
</comment>
<keyword evidence="9" id="KW-0479">Metal-binding</keyword>
<comment type="catalytic activity">
    <reaction evidence="7 9">
        <text>N-(5-phospho-beta-D-ribosyl)anthranilate + diphosphate = 5-phospho-alpha-D-ribose 1-diphosphate + anthranilate</text>
        <dbReference type="Rhea" id="RHEA:11768"/>
        <dbReference type="ChEBI" id="CHEBI:16567"/>
        <dbReference type="ChEBI" id="CHEBI:18277"/>
        <dbReference type="ChEBI" id="CHEBI:33019"/>
        <dbReference type="ChEBI" id="CHEBI:58017"/>
        <dbReference type="EC" id="2.4.2.18"/>
    </reaction>
</comment>
<proteinExistence type="inferred from homology"/>
<feature type="binding site" evidence="9">
    <location>
        <position position="88"/>
    </location>
    <ligand>
        <name>5-phospho-alpha-D-ribose 1-diphosphate</name>
        <dbReference type="ChEBI" id="CHEBI:58017"/>
    </ligand>
</feature>
<protein>
    <recommendedName>
        <fullName evidence="9">Anthranilate phosphoribosyltransferase</fullName>
        <ecNumber evidence="9">2.4.2.18</ecNumber>
    </recommendedName>
</protein>
<feature type="binding site" evidence="9">
    <location>
        <begin position="90"/>
        <end position="93"/>
    </location>
    <ligand>
        <name>5-phospho-alpha-D-ribose 1-diphosphate</name>
        <dbReference type="ChEBI" id="CHEBI:58017"/>
    </ligand>
</feature>
<reference evidence="12 13" key="1">
    <citation type="journal article" date="2015" name="Genome Announc.">
        <title>Expanding the biotechnology potential of lactobacilli through comparative genomics of 213 strains and associated genera.</title>
        <authorList>
            <person name="Sun Z."/>
            <person name="Harris H.M."/>
            <person name="McCann A."/>
            <person name="Guo C."/>
            <person name="Argimon S."/>
            <person name="Zhang W."/>
            <person name="Yang X."/>
            <person name="Jeffery I.B."/>
            <person name="Cooney J.C."/>
            <person name="Kagawa T.F."/>
            <person name="Liu W."/>
            <person name="Song Y."/>
            <person name="Salvetti E."/>
            <person name="Wrobel A."/>
            <person name="Rasinkangas P."/>
            <person name="Parkhill J."/>
            <person name="Rea M.C."/>
            <person name="O'Sullivan O."/>
            <person name="Ritari J."/>
            <person name="Douillard F.P."/>
            <person name="Paul Ross R."/>
            <person name="Yang R."/>
            <person name="Briner A.E."/>
            <person name="Felis G.E."/>
            <person name="de Vos W.M."/>
            <person name="Barrangou R."/>
            <person name="Klaenhammer T.R."/>
            <person name="Caufield P.W."/>
            <person name="Cui Y."/>
            <person name="Zhang H."/>
            <person name="O'Toole P.W."/>
        </authorList>
    </citation>
    <scope>NUCLEOTIDE SEQUENCE [LARGE SCALE GENOMIC DNA]</scope>
    <source>
        <strain evidence="12 13">DSM 22697</strain>
    </source>
</reference>
<dbReference type="InterPro" id="IPR005940">
    <property type="entry name" value="Anthranilate_Pribosyl_Tfrase"/>
</dbReference>
<evidence type="ECO:0000256" key="6">
    <source>
        <dbReference type="ARBA" id="ARBA00023141"/>
    </source>
</evidence>
<dbReference type="InterPro" id="IPR036320">
    <property type="entry name" value="Glycosyl_Trfase_fam3_N_dom_sf"/>
</dbReference>
<feature type="binding site" evidence="9">
    <location>
        <position position="92"/>
    </location>
    <ligand>
        <name>Mg(2+)</name>
        <dbReference type="ChEBI" id="CHEBI:18420"/>
        <label>1</label>
    </ligand>
</feature>
<dbReference type="RefSeq" id="WP_056989920.1">
    <property type="nucleotide sequence ID" value="NZ_AYZJ01000084.1"/>
</dbReference>
<dbReference type="GO" id="GO:0005829">
    <property type="term" value="C:cytosol"/>
    <property type="evidence" value="ECO:0007669"/>
    <property type="project" value="TreeGrafter"/>
</dbReference>
<feature type="domain" description="Glycosyl transferase family 3 N-terminal" evidence="11">
    <location>
        <begin position="5"/>
        <end position="66"/>
    </location>
</feature>
<dbReference type="Gene3D" id="1.20.970.10">
    <property type="entry name" value="Transferase, Pyrimidine Nucleoside Phosphorylase, Chain C"/>
    <property type="match status" value="1"/>
</dbReference>
<comment type="pathway">
    <text evidence="1 9">Amino-acid biosynthesis; L-tryptophan biosynthesis; L-tryptophan from chorismate: step 2/5.</text>
</comment>
<keyword evidence="13" id="KW-1185">Reference proteome</keyword>
<feature type="binding site" evidence="9">
    <location>
        <begin position="83"/>
        <end position="84"/>
    </location>
    <ligand>
        <name>5-phospho-alpha-D-ribose 1-diphosphate</name>
        <dbReference type="ChEBI" id="CHEBI:58017"/>
    </ligand>
</feature>
<dbReference type="InterPro" id="IPR035902">
    <property type="entry name" value="Nuc_phospho_transferase"/>
</dbReference>
<dbReference type="GO" id="GO:0000162">
    <property type="term" value="P:L-tryptophan biosynthetic process"/>
    <property type="evidence" value="ECO:0007669"/>
    <property type="project" value="UniProtKB-UniRule"/>
</dbReference>
<accession>A0A0R2ER23</accession>
<dbReference type="EC" id="2.4.2.18" evidence="9"/>
<dbReference type="PANTHER" id="PTHR43285:SF2">
    <property type="entry name" value="ANTHRANILATE PHOSPHORIBOSYLTRANSFERASE"/>
    <property type="match status" value="1"/>
</dbReference>
<comment type="similarity">
    <text evidence="9">Belongs to the anthranilate phosphoribosyltransferase family.</text>
</comment>
<keyword evidence="5 9" id="KW-0822">Tryptophan biosynthesis</keyword>
<dbReference type="GO" id="GO:0000287">
    <property type="term" value="F:magnesium ion binding"/>
    <property type="evidence" value="ECO:0007669"/>
    <property type="project" value="UniProtKB-UniRule"/>
</dbReference>
<keyword evidence="2 9" id="KW-0028">Amino-acid biosynthesis</keyword>
<comment type="caution">
    <text evidence="9">Lacks conserved residue(s) required for the propagation of feature annotation.</text>
</comment>
<dbReference type="PATRIC" id="fig|1423730.4.peg.560"/>
<dbReference type="Gene3D" id="3.40.1030.10">
    <property type="entry name" value="Nucleoside phosphorylase/phosphoribosyltransferase catalytic domain"/>
    <property type="match status" value="1"/>
</dbReference>
<feature type="binding site" evidence="9">
    <location>
        <position position="80"/>
    </location>
    <ligand>
        <name>5-phospho-alpha-D-ribose 1-diphosphate</name>
        <dbReference type="ChEBI" id="CHEBI:58017"/>
    </ligand>
</feature>
<dbReference type="UniPathway" id="UPA00035">
    <property type="reaction ID" value="UER00041"/>
</dbReference>
<gene>
    <name evidence="9" type="primary">trpD</name>
    <name evidence="12" type="ORF">FC75_GL000538</name>
</gene>
<feature type="binding site" evidence="9">
    <location>
        <begin position="108"/>
        <end position="116"/>
    </location>
    <ligand>
        <name>5-phospho-alpha-D-ribose 1-diphosphate</name>
        <dbReference type="ChEBI" id="CHEBI:58017"/>
    </ligand>
</feature>
<evidence type="ECO:0000256" key="9">
    <source>
        <dbReference type="HAMAP-Rule" id="MF_00211"/>
    </source>
</evidence>
<dbReference type="SUPFAM" id="SSF47648">
    <property type="entry name" value="Nucleoside phosphorylase/phosphoribosyltransferase N-terminal domain"/>
    <property type="match status" value="1"/>
</dbReference>
<evidence type="ECO:0000313" key="12">
    <source>
        <dbReference type="EMBL" id="KRN18767.1"/>
    </source>
</evidence>
<feature type="binding site" evidence="9">
    <location>
        <position position="120"/>
    </location>
    <ligand>
        <name>5-phospho-alpha-D-ribose 1-diphosphate</name>
        <dbReference type="ChEBI" id="CHEBI:58017"/>
    </ligand>
</feature>
<dbReference type="InterPro" id="IPR000312">
    <property type="entry name" value="Glycosyl_Trfase_fam3"/>
</dbReference>
<evidence type="ECO:0000313" key="13">
    <source>
        <dbReference type="Proteomes" id="UP000050865"/>
    </source>
</evidence>
<dbReference type="SUPFAM" id="SSF52418">
    <property type="entry name" value="Nucleoside phosphorylase/phosphoribosyltransferase catalytic domain"/>
    <property type="match status" value="1"/>
</dbReference>
<evidence type="ECO:0000259" key="10">
    <source>
        <dbReference type="Pfam" id="PF00591"/>
    </source>
</evidence>
<evidence type="ECO:0000256" key="7">
    <source>
        <dbReference type="ARBA" id="ARBA00052328"/>
    </source>
</evidence>
<evidence type="ECO:0000256" key="5">
    <source>
        <dbReference type="ARBA" id="ARBA00022822"/>
    </source>
</evidence>
<feature type="binding site" evidence="9">
    <location>
        <position position="166"/>
    </location>
    <ligand>
        <name>anthranilate</name>
        <dbReference type="ChEBI" id="CHEBI:16567"/>
        <label>2</label>
    </ligand>
</feature>
<dbReference type="Pfam" id="PF02885">
    <property type="entry name" value="Glycos_trans_3N"/>
    <property type="match status" value="1"/>
</dbReference>
<feature type="binding site" evidence="9">
    <location>
        <position position="226"/>
    </location>
    <ligand>
        <name>Mg(2+)</name>
        <dbReference type="ChEBI" id="CHEBI:18420"/>
        <label>1</label>
    </ligand>
</feature>
<keyword evidence="3 9" id="KW-0328">Glycosyltransferase</keyword>
<comment type="caution">
    <text evidence="12">The sequence shown here is derived from an EMBL/GenBank/DDBJ whole genome shotgun (WGS) entry which is preliminary data.</text>
</comment>
<keyword evidence="4 9" id="KW-0808">Transferase</keyword>
<organism evidence="12 13">
    <name type="scientific">Lacticaseibacillus camelliae DSM 22697 = JCM 13995</name>
    <dbReference type="NCBI Taxonomy" id="1423730"/>
    <lineage>
        <taxon>Bacteria</taxon>
        <taxon>Bacillati</taxon>
        <taxon>Bacillota</taxon>
        <taxon>Bacilli</taxon>
        <taxon>Lactobacillales</taxon>
        <taxon>Lactobacillaceae</taxon>
        <taxon>Lacticaseibacillus</taxon>
    </lineage>
</organism>
<dbReference type="GO" id="GO:0004048">
    <property type="term" value="F:anthranilate phosphoribosyltransferase activity"/>
    <property type="evidence" value="ECO:0007669"/>
    <property type="project" value="UniProtKB-UniRule"/>
</dbReference>
<evidence type="ECO:0000256" key="4">
    <source>
        <dbReference type="ARBA" id="ARBA00022679"/>
    </source>
</evidence>
<keyword evidence="9" id="KW-0460">Magnesium</keyword>
<feature type="domain" description="Glycosyl transferase family 3" evidence="10">
    <location>
        <begin position="74"/>
        <end position="324"/>
    </location>
</feature>
<sequence>MTLHEAINKLVKHEDLTFDETKAAHDELTSGIADATMIASYLTAMAAKGVKPQEIAGAADSLRRKALPFDPQAKVLEVVGTGGDHSDSFNISTTSMFVIAAAGVKIAKHGNRAASSKSGAADVLEALGFDINATPEKSAQLLKAYNFCFLFAQKYHPSMRFVGPARKELGFPTIFNLIGPLANPARPTYELLGVYSEDLMQPMAEAISQLGVTSGMVIHGEDGLDEVTVTGPTDAIRIRDGQFEKLTLNPADYGIKIANKQELVGGTPAQNAQITRDVLAGRDTGAKRDAVIFNAGVALSLTGAAPTIQAGIDLARKTIESGAAIKRLDDALAVDHVEVSA</sequence>
<dbReference type="Pfam" id="PF00591">
    <property type="entry name" value="Glycos_transf_3"/>
    <property type="match status" value="1"/>
</dbReference>
<dbReference type="Proteomes" id="UP000050865">
    <property type="component" value="Unassembled WGS sequence"/>
</dbReference>